<dbReference type="InterPro" id="IPR009003">
    <property type="entry name" value="Peptidase_S1_PA"/>
</dbReference>
<proteinExistence type="inferred from homology"/>
<gene>
    <name evidence="8" type="ORF">AOE01nite_32370</name>
</gene>
<dbReference type="Pfam" id="PF00089">
    <property type="entry name" value="Trypsin"/>
    <property type="match status" value="1"/>
</dbReference>
<evidence type="ECO:0000313" key="8">
    <source>
        <dbReference type="EMBL" id="GEN65013.1"/>
    </source>
</evidence>
<keyword evidence="4 6" id="KW-0378">Hydrolase</keyword>
<organism evidence="8 9">
    <name type="scientific">Acetobacter oeni</name>
    <dbReference type="NCBI Taxonomy" id="304077"/>
    <lineage>
        <taxon>Bacteria</taxon>
        <taxon>Pseudomonadati</taxon>
        <taxon>Pseudomonadota</taxon>
        <taxon>Alphaproteobacteria</taxon>
        <taxon>Acetobacterales</taxon>
        <taxon>Acetobacteraceae</taxon>
        <taxon>Acetobacter</taxon>
    </lineage>
</organism>
<dbReference type="SUPFAM" id="SSF50494">
    <property type="entry name" value="Trypsin-like serine proteases"/>
    <property type="match status" value="1"/>
</dbReference>
<reference evidence="8 9" key="1">
    <citation type="submission" date="2019-07" db="EMBL/GenBank/DDBJ databases">
        <title>Whole genome shotgun sequence of Acetobacter oeni NBRC 105207.</title>
        <authorList>
            <person name="Hosoyama A."/>
            <person name="Uohara A."/>
            <person name="Ohji S."/>
            <person name="Ichikawa N."/>
        </authorList>
    </citation>
    <scope>NUCLEOTIDE SEQUENCE [LARGE SCALE GENOMIC DNA]</scope>
    <source>
        <strain evidence="8 9">NBRC 105207</strain>
    </source>
</reference>
<comment type="caution">
    <text evidence="8">The sequence shown here is derived from an EMBL/GenBank/DDBJ whole genome shotgun (WGS) entry which is preliminary data.</text>
</comment>
<dbReference type="GO" id="GO:0006508">
    <property type="term" value="P:proteolysis"/>
    <property type="evidence" value="ECO:0007669"/>
    <property type="project" value="UniProtKB-KW"/>
</dbReference>
<dbReference type="EMBL" id="BJYG01000066">
    <property type="protein sequence ID" value="GEN65013.1"/>
    <property type="molecule type" value="Genomic_DNA"/>
</dbReference>
<dbReference type="PANTHER" id="PTHR15462">
    <property type="entry name" value="SERINE PROTEASE"/>
    <property type="match status" value="1"/>
</dbReference>
<dbReference type="InterPro" id="IPR050966">
    <property type="entry name" value="Glutamyl_endopeptidase"/>
</dbReference>
<evidence type="ECO:0000256" key="6">
    <source>
        <dbReference type="RuleBase" id="RU004296"/>
    </source>
</evidence>
<comment type="similarity">
    <text evidence="1 6">Belongs to the peptidase S1B family.</text>
</comment>
<dbReference type="Gene3D" id="2.40.10.10">
    <property type="entry name" value="Trypsin-like serine proteases"/>
    <property type="match status" value="2"/>
</dbReference>
<keyword evidence="2 6" id="KW-0645">Protease</keyword>
<evidence type="ECO:0000256" key="4">
    <source>
        <dbReference type="ARBA" id="ARBA00022801"/>
    </source>
</evidence>
<evidence type="ECO:0000256" key="1">
    <source>
        <dbReference type="ARBA" id="ARBA00008764"/>
    </source>
</evidence>
<evidence type="ECO:0000256" key="5">
    <source>
        <dbReference type="ARBA" id="ARBA00022825"/>
    </source>
</evidence>
<evidence type="ECO:0000256" key="3">
    <source>
        <dbReference type="ARBA" id="ARBA00022729"/>
    </source>
</evidence>
<dbReference type="InterPro" id="IPR043504">
    <property type="entry name" value="Peptidase_S1_PA_chymotrypsin"/>
</dbReference>
<keyword evidence="3" id="KW-0732">Signal</keyword>
<dbReference type="Proteomes" id="UP000321746">
    <property type="component" value="Unassembled WGS sequence"/>
</dbReference>
<accession>A0A511XPX4</accession>
<keyword evidence="9" id="KW-1185">Reference proteome</keyword>
<dbReference type="PRINTS" id="PR00839">
    <property type="entry name" value="V8PROTEASE"/>
</dbReference>
<dbReference type="AlphaFoldDB" id="A0A511XPX4"/>
<sequence length="263" mass="28130">MVGDNNSFGRKLSGIALLLIFSVFVSGNMFVTRGYAEPLSPPARPGIGPDDTRRAVTMKSLPWNAIGRVQTELGGRCTGFLVAPAVVETAAHCLWLVKTRRYIQPHDIHFLRAYDRGQYAAHARVTRFLVSPGYDPEHEATTASFDRATLFLENPAGTAADILPVAPGLPSIGDGVTLGGYEQDYREILTSDMRCHVVGIFRNGEGYPMIGHDCDATRGSSGAPLLGQQNGRWVALGVQVLANSGQGGSAAPLSFMQVSVTGK</sequence>
<dbReference type="EC" id="3.4.21.-" evidence="6"/>
<evidence type="ECO:0000256" key="2">
    <source>
        <dbReference type="ARBA" id="ARBA00022670"/>
    </source>
</evidence>
<keyword evidence="5 6" id="KW-0720">Serine protease</keyword>
<evidence type="ECO:0000313" key="9">
    <source>
        <dbReference type="Proteomes" id="UP000321746"/>
    </source>
</evidence>
<dbReference type="InterPro" id="IPR001254">
    <property type="entry name" value="Trypsin_dom"/>
</dbReference>
<dbReference type="RefSeq" id="WP_146892475.1">
    <property type="nucleotide sequence ID" value="NZ_BJYG01000066.1"/>
</dbReference>
<protein>
    <recommendedName>
        <fullName evidence="6">Serine protease</fullName>
        <ecNumber evidence="6">3.4.21.-</ecNumber>
    </recommendedName>
</protein>
<evidence type="ECO:0000259" key="7">
    <source>
        <dbReference type="PROSITE" id="PS50240"/>
    </source>
</evidence>
<dbReference type="PROSITE" id="PS50240">
    <property type="entry name" value="TRYPSIN_DOM"/>
    <property type="match status" value="1"/>
</dbReference>
<dbReference type="InterPro" id="IPR008256">
    <property type="entry name" value="Peptidase_S1B"/>
</dbReference>
<dbReference type="GO" id="GO:0004252">
    <property type="term" value="F:serine-type endopeptidase activity"/>
    <property type="evidence" value="ECO:0007669"/>
    <property type="project" value="InterPro"/>
</dbReference>
<feature type="domain" description="Peptidase S1" evidence="7">
    <location>
        <begin position="24"/>
        <end position="263"/>
    </location>
</feature>
<name>A0A511XPX4_9PROT</name>
<dbReference type="PANTHER" id="PTHR15462:SF8">
    <property type="entry name" value="SERINE PROTEASE"/>
    <property type="match status" value="1"/>
</dbReference>
<dbReference type="OrthoDB" id="267336at2"/>